<dbReference type="InterPro" id="IPR050378">
    <property type="entry name" value="Metallo-dep_Hydrolases_sf"/>
</dbReference>
<accession>A0A0R3WAX7</accession>
<comment type="similarity">
    <text evidence="1">Belongs to the metallo-dependent hydrolases superfamily. Hydantoinase/dihydropyrimidinase family.</text>
</comment>
<evidence type="ECO:0000313" key="5">
    <source>
        <dbReference type="WBParaSite" id="TASK_0000774401-mRNA-1"/>
    </source>
</evidence>
<dbReference type="GO" id="GO:0005829">
    <property type="term" value="C:cytosol"/>
    <property type="evidence" value="ECO:0007669"/>
    <property type="project" value="TreeGrafter"/>
</dbReference>
<dbReference type="InterPro" id="IPR032466">
    <property type="entry name" value="Metal_Hydrolase"/>
</dbReference>
<proteinExistence type="inferred from homology"/>
<name>A0A0R3WAX7_TAEAS</name>
<dbReference type="EMBL" id="UYRS01018667">
    <property type="protein sequence ID" value="VDK38941.1"/>
    <property type="molecule type" value="Genomic_DNA"/>
</dbReference>
<gene>
    <name evidence="3" type="ORF">TASK_LOCUS7745</name>
</gene>
<keyword evidence="4" id="KW-1185">Reference proteome</keyword>
<dbReference type="SUPFAM" id="SSF51556">
    <property type="entry name" value="Metallo-dependent hydrolases"/>
    <property type="match status" value="1"/>
</dbReference>
<dbReference type="PANTHER" id="PTHR11647:SF1">
    <property type="entry name" value="COLLAPSIN RESPONSE MEDIATOR PROTEIN"/>
    <property type="match status" value="1"/>
</dbReference>
<dbReference type="SUPFAM" id="SSF51338">
    <property type="entry name" value="Composite domain of metallo-dependent hydrolases"/>
    <property type="match status" value="1"/>
</dbReference>
<evidence type="ECO:0000256" key="2">
    <source>
        <dbReference type="SAM" id="MobiDB-lite"/>
    </source>
</evidence>
<feature type="compositionally biased region" description="Polar residues" evidence="2">
    <location>
        <begin position="54"/>
        <end position="64"/>
    </location>
</feature>
<dbReference type="PANTHER" id="PTHR11647">
    <property type="entry name" value="HYDRANTOINASE/DIHYDROPYRIMIDINASE FAMILY MEMBER"/>
    <property type="match status" value="1"/>
</dbReference>
<dbReference type="OrthoDB" id="10258955at2759"/>
<dbReference type="InterPro" id="IPR011059">
    <property type="entry name" value="Metal-dep_hydrolase_composite"/>
</dbReference>
<sequence length="581" mass="62187">MSNSEWDRPGIVPGLQGDSQQKRPSIGRASSGLFGYVADPNDFKTPPGIGEQGSRPTSDSQQAHKQIDGDKLTLTTEILTQTLEPFLTMTDDLFIRGGRIMGCSNTRNADILVMGGKIRAIGEVLSNDKHVQEIDATNLVISPGLVDFSATSHAFSSKLGAEGMADQALIREATSRAVLAGVTTIVDTVYSDDGQSPLSAIAAYLQALQTTYVHCNVAVRVGIRHLSVSTISDIELLTKRHHIKSFLLAIPENDRILCEQGNPESTVLYGVLSACRSFGVIPMIGLDKITGSQIPQMEGDPDLRLAAVAIRIAKLAGCPIVLSPVRSAAVMHKIYTSQREHPPLSLYADLAVDALTENSINDQAPYIAADGNIILSSGESYVLSSESKSSEASWIQEAYRKIVGGGWGNERHITRASCKRPAQLAGLSPQKGQLAVGADADLVLWSEGDCNKPVFTVIGGRIAVQYGRLRDTTSRNREEGKGTKAGFVRSGQTPCDMLVAVHEKMREVGKALQPMLSSPQPLTPAAEKVTKGLENVKLGPSGDVALAGLPSREMRSIASQYKRESLASTFKLTGECVEIGK</sequence>
<dbReference type="AlphaFoldDB" id="A0A0R3WAX7"/>
<evidence type="ECO:0000313" key="3">
    <source>
        <dbReference type="EMBL" id="VDK38941.1"/>
    </source>
</evidence>
<evidence type="ECO:0000313" key="4">
    <source>
        <dbReference type="Proteomes" id="UP000282613"/>
    </source>
</evidence>
<dbReference type="Proteomes" id="UP000282613">
    <property type="component" value="Unassembled WGS sequence"/>
</dbReference>
<dbReference type="GO" id="GO:0016812">
    <property type="term" value="F:hydrolase activity, acting on carbon-nitrogen (but not peptide) bonds, in cyclic amides"/>
    <property type="evidence" value="ECO:0007669"/>
    <property type="project" value="TreeGrafter"/>
</dbReference>
<dbReference type="WBParaSite" id="TASK_0000774401-mRNA-1">
    <property type="protein sequence ID" value="TASK_0000774401-mRNA-1"/>
    <property type="gene ID" value="TASK_0000774401"/>
</dbReference>
<evidence type="ECO:0000256" key="1">
    <source>
        <dbReference type="ARBA" id="ARBA00008829"/>
    </source>
</evidence>
<feature type="region of interest" description="Disordered" evidence="2">
    <location>
        <begin position="1"/>
        <end position="64"/>
    </location>
</feature>
<organism evidence="5">
    <name type="scientific">Taenia asiatica</name>
    <name type="common">Asian tapeworm</name>
    <dbReference type="NCBI Taxonomy" id="60517"/>
    <lineage>
        <taxon>Eukaryota</taxon>
        <taxon>Metazoa</taxon>
        <taxon>Spiralia</taxon>
        <taxon>Lophotrochozoa</taxon>
        <taxon>Platyhelminthes</taxon>
        <taxon>Cestoda</taxon>
        <taxon>Eucestoda</taxon>
        <taxon>Cyclophyllidea</taxon>
        <taxon>Taeniidae</taxon>
        <taxon>Taenia</taxon>
    </lineage>
</organism>
<dbReference type="STRING" id="60517.A0A0R3WAX7"/>
<reference evidence="3 4" key="2">
    <citation type="submission" date="2018-11" db="EMBL/GenBank/DDBJ databases">
        <authorList>
            <consortium name="Pathogen Informatics"/>
        </authorList>
    </citation>
    <scope>NUCLEOTIDE SEQUENCE [LARGE SCALE GENOMIC DNA]</scope>
</reference>
<reference evidence="5" key="1">
    <citation type="submission" date="2017-02" db="UniProtKB">
        <authorList>
            <consortium name="WormBaseParasite"/>
        </authorList>
    </citation>
    <scope>IDENTIFICATION</scope>
</reference>
<dbReference type="Gene3D" id="3.20.20.140">
    <property type="entry name" value="Metal-dependent hydrolases"/>
    <property type="match status" value="2"/>
</dbReference>
<protein>
    <submittedName>
        <fullName evidence="5">Amidohydro-rel domain-containing protein</fullName>
    </submittedName>
</protein>